<dbReference type="GO" id="GO:0043164">
    <property type="term" value="P:Gram-negative-bacterium-type cell wall biogenesis"/>
    <property type="evidence" value="ECO:0007669"/>
    <property type="project" value="TreeGrafter"/>
</dbReference>
<feature type="transmembrane region" description="Helical" evidence="1">
    <location>
        <begin position="6"/>
        <end position="22"/>
    </location>
</feature>
<protein>
    <submittedName>
        <fullName evidence="3">YdcF family protein</fullName>
    </submittedName>
</protein>
<keyword evidence="1" id="KW-0472">Membrane</keyword>
<dbReference type="KEGG" id="theu:HPC62_07230"/>
<dbReference type="InterPro" id="IPR051599">
    <property type="entry name" value="Cell_Envelope_Assoc"/>
</dbReference>
<dbReference type="PANTHER" id="PTHR30336">
    <property type="entry name" value="INNER MEMBRANE PROTEIN, PROBABLE PERMEASE"/>
    <property type="match status" value="1"/>
</dbReference>
<feature type="transmembrane region" description="Helical" evidence="1">
    <location>
        <begin position="54"/>
        <end position="77"/>
    </location>
</feature>
<dbReference type="InterPro" id="IPR003848">
    <property type="entry name" value="DUF218"/>
</dbReference>
<dbReference type="PANTHER" id="PTHR30336:SF4">
    <property type="entry name" value="ENVELOPE BIOGENESIS FACTOR ELYC"/>
    <property type="match status" value="1"/>
</dbReference>
<dbReference type="Proteomes" id="UP000505210">
    <property type="component" value="Chromosome"/>
</dbReference>
<reference evidence="3 4" key="1">
    <citation type="submission" date="2020-05" db="EMBL/GenBank/DDBJ databases">
        <title>Complete genome sequence of of a novel Thermoleptolyngbya strain isolated from hot springs of Ganzi, Sichuan China.</title>
        <authorList>
            <person name="Tang J."/>
            <person name="Daroch M."/>
            <person name="Li L."/>
            <person name="Waleron K."/>
            <person name="Waleron M."/>
            <person name="Waleron M."/>
        </authorList>
    </citation>
    <scope>NUCLEOTIDE SEQUENCE [LARGE SCALE GENOMIC DNA]</scope>
    <source>
        <strain evidence="3 4">PKUAC-SCTA183</strain>
    </source>
</reference>
<keyword evidence="1" id="KW-0812">Transmembrane</keyword>
<organism evidence="3 4">
    <name type="scientific">Thermoleptolyngbya sichuanensis A183</name>
    <dbReference type="NCBI Taxonomy" id="2737172"/>
    <lineage>
        <taxon>Bacteria</taxon>
        <taxon>Bacillati</taxon>
        <taxon>Cyanobacteriota</taxon>
        <taxon>Cyanophyceae</taxon>
        <taxon>Oculatellales</taxon>
        <taxon>Oculatellaceae</taxon>
        <taxon>Thermoleptolyngbya</taxon>
        <taxon>Thermoleptolyngbya sichuanensis</taxon>
    </lineage>
</organism>
<name>A0A6M8B6A9_9CYAN</name>
<sequence>MFELLTRILLWLLIGTILWYVFSKFIPRVYLTWLGGIILFAFVILAFIDPTNRTVGTVWSVLSLPLKPLGLVFFLLLSSLKKGAKSVDGNLVLAAVLVLLLTSTPIVAYWLTSQAARTLAYSPAVQRPVDFNPASVKAIVVLGDSNDPADPAYRSRTQVSSDRDGFTNVLASRLFFAARVYRGELEQGRNPLVIVSLGSQLGLNASQEARAIAIQTVQGILTSAGVQGDRIVIDTEGTDLYSNAVAIERILTPLGYQKETDSLLLVVPLLNVSRARATFASRGLRTLGLPTDQFLFQLDDRRLIASVADLVPNVDALALTTRVVDEYLSSVYYFMRGWLVSPI</sequence>
<gene>
    <name evidence="3" type="ORF">HPC62_07230</name>
</gene>
<dbReference type="AlphaFoldDB" id="A0A6M8B6A9"/>
<evidence type="ECO:0000313" key="3">
    <source>
        <dbReference type="EMBL" id="QKD82018.1"/>
    </source>
</evidence>
<keyword evidence="1" id="KW-1133">Transmembrane helix</keyword>
<feature type="domain" description="DUF218" evidence="2">
    <location>
        <begin position="138"/>
        <end position="328"/>
    </location>
</feature>
<evidence type="ECO:0000259" key="2">
    <source>
        <dbReference type="Pfam" id="PF02698"/>
    </source>
</evidence>
<evidence type="ECO:0000313" key="4">
    <source>
        <dbReference type="Proteomes" id="UP000505210"/>
    </source>
</evidence>
<keyword evidence="4" id="KW-1185">Reference proteome</keyword>
<dbReference type="EMBL" id="CP053661">
    <property type="protein sequence ID" value="QKD82018.1"/>
    <property type="molecule type" value="Genomic_DNA"/>
</dbReference>
<dbReference type="GO" id="GO:0005886">
    <property type="term" value="C:plasma membrane"/>
    <property type="evidence" value="ECO:0007669"/>
    <property type="project" value="TreeGrafter"/>
</dbReference>
<feature type="transmembrane region" description="Helical" evidence="1">
    <location>
        <begin position="29"/>
        <end position="48"/>
    </location>
</feature>
<dbReference type="Pfam" id="PF02698">
    <property type="entry name" value="DUF218"/>
    <property type="match status" value="1"/>
</dbReference>
<accession>A0A6M8B6A9</accession>
<evidence type="ECO:0000256" key="1">
    <source>
        <dbReference type="SAM" id="Phobius"/>
    </source>
</evidence>
<proteinExistence type="predicted"/>
<dbReference type="RefSeq" id="WP_172354406.1">
    <property type="nucleotide sequence ID" value="NZ_CP053661.1"/>
</dbReference>
<feature type="transmembrane region" description="Helical" evidence="1">
    <location>
        <begin position="89"/>
        <end position="111"/>
    </location>
</feature>
<dbReference type="GO" id="GO:0000270">
    <property type="term" value="P:peptidoglycan metabolic process"/>
    <property type="evidence" value="ECO:0007669"/>
    <property type="project" value="TreeGrafter"/>
</dbReference>